<name>G3IQ90_CRIGR</name>
<proteinExistence type="predicted"/>
<accession>G3IQ90</accession>
<dbReference type="EMBL" id="JH041373">
    <property type="protein sequence ID" value="EGV91189.1"/>
    <property type="molecule type" value="Genomic_DNA"/>
</dbReference>
<organism evidence="1 2">
    <name type="scientific">Cricetulus griseus</name>
    <name type="common">Chinese hamster</name>
    <name type="synonym">Cricetulus barabensis griseus</name>
    <dbReference type="NCBI Taxonomy" id="10029"/>
    <lineage>
        <taxon>Eukaryota</taxon>
        <taxon>Metazoa</taxon>
        <taxon>Chordata</taxon>
        <taxon>Craniata</taxon>
        <taxon>Vertebrata</taxon>
        <taxon>Euteleostomi</taxon>
        <taxon>Mammalia</taxon>
        <taxon>Eutheria</taxon>
        <taxon>Euarchontoglires</taxon>
        <taxon>Glires</taxon>
        <taxon>Rodentia</taxon>
        <taxon>Myomorpha</taxon>
        <taxon>Muroidea</taxon>
        <taxon>Cricetidae</taxon>
        <taxon>Cricetinae</taxon>
        <taxon>Cricetulus</taxon>
    </lineage>
</organism>
<dbReference type="AlphaFoldDB" id="G3IQ90"/>
<evidence type="ECO:0000313" key="1">
    <source>
        <dbReference type="EMBL" id="EGV91189.1"/>
    </source>
</evidence>
<gene>
    <name evidence="1" type="ORF">I79_026191</name>
</gene>
<sequence length="60" mass="6667">MLVPERKKREQRGVLVGLFHGCTDEGSGCRSWLSVSFSWRGGVWHSSIDGQDEAQVTLSC</sequence>
<reference evidence="2" key="1">
    <citation type="journal article" date="2011" name="Nat. Biotechnol.">
        <title>The genomic sequence of the Chinese hamster ovary (CHO)-K1 cell line.</title>
        <authorList>
            <person name="Xu X."/>
            <person name="Nagarajan H."/>
            <person name="Lewis N.E."/>
            <person name="Pan S."/>
            <person name="Cai Z."/>
            <person name="Liu X."/>
            <person name="Chen W."/>
            <person name="Xie M."/>
            <person name="Wang W."/>
            <person name="Hammond S."/>
            <person name="Andersen M.R."/>
            <person name="Neff N."/>
            <person name="Passarelli B."/>
            <person name="Koh W."/>
            <person name="Fan H.C."/>
            <person name="Wang J."/>
            <person name="Gui Y."/>
            <person name="Lee K.H."/>
            <person name="Betenbaugh M.J."/>
            <person name="Quake S.R."/>
            <person name="Famili I."/>
            <person name="Palsson B.O."/>
            <person name="Wang J."/>
        </authorList>
    </citation>
    <scope>NUCLEOTIDE SEQUENCE [LARGE SCALE GENOMIC DNA]</scope>
    <source>
        <strain evidence="2">CHO K1 cell line</strain>
    </source>
</reference>
<protein>
    <submittedName>
        <fullName evidence="1">Uncharacterized protein</fullName>
    </submittedName>
</protein>
<dbReference type="Proteomes" id="UP000001075">
    <property type="component" value="Unassembled WGS sequence"/>
</dbReference>
<dbReference type="InParanoid" id="G3IQ90"/>
<evidence type="ECO:0000313" key="2">
    <source>
        <dbReference type="Proteomes" id="UP000001075"/>
    </source>
</evidence>